<feature type="signal peptide" evidence="8">
    <location>
        <begin position="1"/>
        <end position="20"/>
    </location>
</feature>
<accession>A0A6B0QVN7</accession>
<protein>
    <recommendedName>
        <fullName evidence="11">Choline transporter-like protein 3</fullName>
    </recommendedName>
</protein>
<feature type="transmembrane region" description="Helical" evidence="7">
    <location>
        <begin position="948"/>
        <end position="969"/>
    </location>
</feature>
<comment type="similarity">
    <text evidence="2">Belongs to the CTL (choline transporter-like) family.</text>
</comment>
<feature type="transmembrane region" description="Helical" evidence="7">
    <location>
        <begin position="697"/>
        <end position="718"/>
    </location>
</feature>
<organism evidence="9 10">
    <name type="scientific">Bos mutus</name>
    <name type="common">wild yak</name>
    <dbReference type="NCBI Taxonomy" id="72004"/>
    <lineage>
        <taxon>Eukaryota</taxon>
        <taxon>Metazoa</taxon>
        <taxon>Chordata</taxon>
        <taxon>Craniata</taxon>
        <taxon>Vertebrata</taxon>
        <taxon>Euteleostomi</taxon>
        <taxon>Mammalia</taxon>
        <taxon>Eutheria</taxon>
        <taxon>Laurasiatheria</taxon>
        <taxon>Artiodactyla</taxon>
        <taxon>Ruminantia</taxon>
        <taxon>Pecora</taxon>
        <taxon>Bovidae</taxon>
        <taxon>Bovinae</taxon>
        <taxon>Bos</taxon>
    </lineage>
</organism>
<feature type="region of interest" description="Disordered" evidence="6">
    <location>
        <begin position="616"/>
        <end position="647"/>
    </location>
</feature>
<feature type="transmembrane region" description="Helical" evidence="7">
    <location>
        <begin position="1224"/>
        <end position="1242"/>
    </location>
</feature>
<evidence type="ECO:0000256" key="3">
    <source>
        <dbReference type="ARBA" id="ARBA00022692"/>
    </source>
</evidence>
<reference evidence="9" key="1">
    <citation type="submission" date="2019-10" db="EMBL/GenBank/DDBJ databases">
        <title>The sequence and de novo assembly of the wild yak genome.</title>
        <authorList>
            <person name="Liu Y."/>
        </authorList>
    </citation>
    <scope>NUCLEOTIDE SEQUENCE [LARGE SCALE GENOMIC DNA]</scope>
    <source>
        <strain evidence="9">WY2019</strain>
    </source>
</reference>
<sequence length="1313" mass="145570">MSKENSANLAVLALILNGLSLPILKSRCGIFPYVCLFLHFRVFCCELENPTGFNLKMHQAYELFLQTVSSPQWFLFSTRGGLPFLPSCFALLSKTGALIAVTSGLLLPPHFSFTPRSPVSSCTSKHNTIGLSFTTDEKSWIRGMSYTRSVAFSKPFVFNLMNNHSEQESRKFFLKLLGSIFEVEFQLFGVKTEREPVKNPRRVGDKQRKSTMIKCTVKWTSGGYIYMRPDSIVLISRELYIQGLGYAELPSVKTAEEKNVKFSRAAGRTPIRQVLTEGTDSQGGPPHRKFVVCGELVQLGLPVPNTMCSILCVQCTDKGNLCLGPRGHQHKILRFNKKKHHLNNSFQRHKTLQRKTKENGKKKGNKKSHIIWKEAKIDGILMNRVSVSKCKVKKVPNNSISYTTIFVTSPKKQSKLYKGTGQCEPQANQAPAGARAGSWRGQRGPHTSAGYTGKSGVAPRGGLGERRRAPASGEVRGDSRGPPGAPERLRVRAGAGGRSGWRTGRSPWRLEAAAGRRCAPSRRSAAGPRAGPQRAQRGLPVRGPRREGQHAVPRSGAPGEGSRAGKARAPPRTCPAGTLPPPGIPRTDLPPLRRRVPGAPSGVDLGPTRLLGRRLGRGWPPGANLGRPLGAPPGKDSAAGNLSAPHTAGVAKASRTLQAATFKKKKVTLNSLRDSAERIPTQRQWRPQIYRKCTDTAWLFLFFLFWTGLVFIMGYSVAAGATGRLLFGYDSFGNVCGKKNSPVEGAPLSGQDMTQKKHVFFMNSCNLEVKDVRLSSTVLCVSSCPEEQLDTLEEVQLFANTSGSFLCVYNLNSFNYTQIPNADLLCPRLPVPPSKSFPLFNRCIPQTPECYSLFASVLINDVDSLHRILSGIMSGRDTVLGLCILAFALSLAMMFTFRFITTLLVHIFIALIVLGLLFVCSVLWWLYYDYTNDLSIELDTERENMKCLLGFAIVSTVVTAVLLILIYVLRKRIKLTVELLQVTNKAISSSPFLLFQPLWTFAILIFFWVLWVAVLLSLGTAGAAQVVEGGQVEYKPLSGIRYMWWYHLIGLIWTSEFILACQQMAVAGTVVTCYFNRNKSDPPDRPILSSLSILFCYHQGTVVKGSFLITVVRIPRAVLMYVYNTLKEKDGALSRCMSQCCCYCFWCLDKCLRHLNQNAYTTTAINGTDFCTSAKDALKLLSKNSSHFTSVNCFGDFIIFLGKVLVVCFTVFGGLMAFNYHRVLQVWAVPLLLVAFFAYLVAHSFLSVFETVLDALFLCFAVDLETNDGSSEKPYFMDQEFLNFVKRINKLNTRAQRNKNSLTSEEGTELRPL</sequence>
<evidence type="ECO:0000256" key="6">
    <source>
        <dbReference type="SAM" id="MobiDB-lite"/>
    </source>
</evidence>
<dbReference type="EMBL" id="VBQZ03000002">
    <property type="protein sequence ID" value="MXQ79684.1"/>
    <property type="molecule type" value="Genomic_DNA"/>
</dbReference>
<dbReference type="PANTHER" id="PTHR12385">
    <property type="entry name" value="CHOLINE TRANSPORTER-LIKE (SLC FAMILY 44)"/>
    <property type="match status" value="1"/>
</dbReference>
<keyword evidence="8" id="KW-0732">Signal</keyword>
<gene>
    <name evidence="9" type="ORF">E5288_WYG007095</name>
</gene>
<dbReference type="Pfam" id="PF04515">
    <property type="entry name" value="Choline_transpo"/>
    <property type="match status" value="1"/>
</dbReference>
<dbReference type="PANTHER" id="PTHR12385:SF13">
    <property type="entry name" value="CHOLINE TRANSPORTER-LIKE PROTEIN 3"/>
    <property type="match status" value="1"/>
</dbReference>
<keyword evidence="4 7" id="KW-1133">Transmembrane helix</keyword>
<keyword evidence="3 7" id="KW-0812">Transmembrane</keyword>
<evidence type="ECO:0000256" key="2">
    <source>
        <dbReference type="ARBA" id="ARBA00007168"/>
    </source>
</evidence>
<evidence type="ECO:0000256" key="1">
    <source>
        <dbReference type="ARBA" id="ARBA00004141"/>
    </source>
</evidence>
<feature type="compositionally biased region" description="Low complexity" evidence="6">
    <location>
        <begin position="512"/>
        <end position="538"/>
    </location>
</feature>
<dbReference type="Proteomes" id="UP000322234">
    <property type="component" value="Unassembled WGS sequence"/>
</dbReference>
<evidence type="ECO:0000313" key="9">
    <source>
        <dbReference type="EMBL" id="MXQ79684.1"/>
    </source>
</evidence>
<dbReference type="InterPro" id="IPR007603">
    <property type="entry name" value="Choline_transptr-like"/>
</dbReference>
<evidence type="ECO:0000256" key="8">
    <source>
        <dbReference type="SAM" id="SignalP"/>
    </source>
</evidence>
<comment type="caution">
    <text evidence="9">The sequence shown here is derived from an EMBL/GenBank/DDBJ whole genome shotgun (WGS) entry which is preliminary data.</text>
</comment>
<dbReference type="GO" id="GO:0015101">
    <property type="term" value="F:organic cation transmembrane transporter activity"/>
    <property type="evidence" value="ECO:0007669"/>
    <property type="project" value="UniProtKB-ARBA"/>
</dbReference>
<feature type="chain" id="PRO_5025559450" description="Choline transporter-like protein 3" evidence="8">
    <location>
        <begin position="21"/>
        <end position="1313"/>
    </location>
</feature>
<evidence type="ECO:0008006" key="11">
    <source>
        <dbReference type="Google" id="ProtNLM"/>
    </source>
</evidence>
<keyword evidence="10" id="KW-1185">Reference proteome</keyword>
<proteinExistence type="inferred from homology"/>
<comment type="subcellular location">
    <subcellularLocation>
        <location evidence="1">Membrane</location>
        <topology evidence="1">Multi-pass membrane protein</topology>
    </subcellularLocation>
</comment>
<feature type="transmembrane region" description="Helical" evidence="7">
    <location>
        <begin position="998"/>
        <end position="1023"/>
    </location>
</feature>
<feature type="region of interest" description="Disordered" evidence="6">
    <location>
        <begin position="417"/>
        <end position="590"/>
    </location>
</feature>
<dbReference type="GO" id="GO:0016020">
    <property type="term" value="C:membrane"/>
    <property type="evidence" value="ECO:0007669"/>
    <property type="project" value="UniProtKB-SubCell"/>
</dbReference>
<keyword evidence="5 7" id="KW-0472">Membrane</keyword>
<feature type="transmembrane region" description="Helical" evidence="7">
    <location>
        <begin position="879"/>
        <end position="897"/>
    </location>
</feature>
<evidence type="ECO:0000313" key="10">
    <source>
        <dbReference type="Proteomes" id="UP000322234"/>
    </source>
</evidence>
<feature type="transmembrane region" description="Helical" evidence="7">
    <location>
        <begin position="1197"/>
        <end position="1218"/>
    </location>
</feature>
<feature type="transmembrane region" description="Helical" evidence="7">
    <location>
        <begin position="1044"/>
        <end position="1067"/>
    </location>
</feature>
<name>A0A6B0QVN7_9CETA</name>
<evidence type="ECO:0000256" key="5">
    <source>
        <dbReference type="ARBA" id="ARBA00023136"/>
    </source>
</evidence>
<feature type="transmembrane region" description="Helical" evidence="7">
    <location>
        <begin position="903"/>
        <end position="927"/>
    </location>
</feature>
<evidence type="ECO:0000256" key="7">
    <source>
        <dbReference type="SAM" id="Phobius"/>
    </source>
</evidence>
<evidence type="ECO:0000256" key="4">
    <source>
        <dbReference type="ARBA" id="ARBA00022989"/>
    </source>
</evidence>